<reference evidence="1" key="1">
    <citation type="submission" date="2016-05" db="EMBL/GenBank/DDBJ databases">
        <authorList>
            <person name="Lavstsen T."/>
            <person name="Jespersen J.S."/>
        </authorList>
    </citation>
    <scope>NUCLEOTIDE SEQUENCE</scope>
    <source>
        <tissue evidence="1">Brain</tissue>
    </source>
</reference>
<evidence type="ECO:0000313" key="1">
    <source>
        <dbReference type="EMBL" id="SBQ89549.1"/>
    </source>
</evidence>
<dbReference type="AlphaFoldDB" id="A0A1A8HYG6"/>
<protein>
    <submittedName>
        <fullName evidence="1">Uncharacterized protein</fullName>
    </submittedName>
</protein>
<organism evidence="1">
    <name type="scientific">Nothobranchius kuhntae</name>
    <name type="common">Beira killifish</name>
    <dbReference type="NCBI Taxonomy" id="321403"/>
    <lineage>
        <taxon>Eukaryota</taxon>
        <taxon>Metazoa</taxon>
        <taxon>Chordata</taxon>
        <taxon>Craniata</taxon>
        <taxon>Vertebrata</taxon>
        <taxon>Euteleostomi</taxon>
        <taxon>Actinopterygii</taxon>
        <taxon>Neopterygii</taxon>
        <taxon>Teleostei</taxon>
        <taxon>Neoteleostei</taxon>
        <taxon>Acanthomorphata</taxon>
        <taxon>Ovalentaria</taxon>
        <taxon>Atherinomorphae</taxon>
        <taxon>Cyprinodontiformes</taxon>
        <taxon>Nothobranchiidae</taxon>
        <taxon>Nothobranchius</taxon>
    </lineage>
</organism>
<name>A0A1A8HYG6_NOTKU</name>
<sequence length="144" mass="16142">MRRTWEQQHLEFRLNDVWSSVLALCLTLLTKATSCLFQNKSSGFVASFPFCSFILGEFCVDLSLFDAKNEPRRQPFTSCSASGQKAEAELEPVHSAPNGTRQNSLISPSYFLFVLFLSASVSKHPASFLLSSFWKPDVFLSESC</sequence>
<reference evidence="1" key="2">
    <citation type="submission" date="2016-06" db="EMBL/GenBank/DDBJ databases">
        <title>The genome of a short-lived fish provides insights into sex chromosome evolution and the genetic control of aging.</title>
        <authorList>
            <person name="Reichwald K."/>
            <person name="Felder M."/>
            <person name="Petzold A."/>
            <person name="Koch P."/>
            <person name="Groth M."/>
            <person name="Platzer M."/>
        </authorList>
    </citation>
    <scope>NUCLEOTIDE SEQUENCE</scope>
    <source>
        <tissue evidence="1">Brain</tissue>
    </source>
</reference>
<dbReference type="EMBL" id="HAED01003566">
    <property type="protein sequence ID" value="SBQ89549.1"/>
    <property type="molecule type" value="Transcribed_RNA"/>
</dbReference>
<accession>A0A1A8HYG6</accession>
<proteinExistence type="predicted"/>
<gene>
    <name evidence="1" type="primary">Nfu_g_1_013249</name>
</gene>